<gene>
    <name evidence="1" type="ORF">R1flu_026165</name>
</gene>
<dbReference type="Proteomes" id="UP001605036">
    <property type="component" value="Unassembled WGS sequence"/>
</dbReference>
<proteinExistence type="predicted"/>
<protein>
    <submittedName>
        <fullName evidence="1">Uncharacterized protein</fullName>
    </submittedName>
</protein>
<evidence type="ECO:0000313" key="1">
    <source>
        <dbReference type="EMBL" id="KAL2607592.1"/>
    </source>
</evidence>
<comment type="caution">
    <text evidence="1">The sequence shown here is derived from an EMBL/GenBank/DDBJ whole genome shotgun (WGS) entry which is preliminary data.</text>
</comment>
<sequence>MSAVGSRWGVAWSRHGCHEVRARVPWERGMGSRRLVVGVWDRGAVWSKREHHVVGAGHCEMEWRNAGQGRVLQAKVGSREVGAERHDFFM</sequence>
<organism evidence="1 2">
    <name type="scientific">Riccia fluitans</name>
    <dbReference type="NCBI Taxonomy" id="41844"/>
    <lineage>
        <taxon>Eukaryota</taxon>
        <taxon>Viridiplantae</taxon>
        <taxon>Streptophyta</taxon>
        <taxon>Embryophyta</taxon>
        <taxon>Marchantiophyta</taxon>
        <taxon>Marchantiopsida</taxon>
        <taxon>Marchantiidae</taxon>
        <taxon>Marchantiales</taxon>
        <taxon>Ricciaceae</taxon>
        <taxon>Riccia</taxon>
    </lineage>
</organism>
<name>A0ABD1XF77_9MARC</name>
<dbReference type="AlphaFoldDB" id="A0ABD1XF77"/>
<accession>A0ABD1XF77</accession>
<dbReference type="EMBL" id="JBHFFA010000008">
    <property type="protein sequence ID" value="KAL2607592.1"/>
    <property type="molecule type" value="Genomic_DNA"/>
</dbReference>
<evidence type="ECO:0000313" key="2">
    <source>
        <dbReference type="Proteomes" id="UP001605036"/>
    </source>
</evidence>
<reference evidence="1 2" key="1">
    <citation type="submission" date="2024-09" db="EMBL/GenBank/DDBJ databases">
        <title>Chromosome-scale assembly of Riccia fluitans.</title>
        <authorList>
            <person name="Paukszto L."/>
            <person name="Sawicki J."/>
            <person name="Karawczyk K."/>
            <person name="Piernik-Szablinska J."/>
            <person name="Szczecinska M."/>
            <person name="Mazdziarz M."/>
        </authorList>
    </citation>
    <scope>NUCLEOTIDE SEQUENCE [LARGE SCALE GENOMIC DNA]</scope>
    <source>
        <strain evidence="1">Rf_01</strain>
        <tissue evidence="1">Aerial parts of the thallus</tissue>
    </source>
</reference>
<keyword evidence="2" id="KW-1185">Reference proteome</keyword>